<dbReference type="GO" id="GO:0005811">
    <property type="term" value="C:lipid droplet"/>
    <property type="evidence" value="ECO:0007669"/>
    <property type="project" value="TreeGrafter"/>
</dbReference>
<evidence type="ECO:0000313" key="6">
    <source>
        <dbReference type="EMBL" id="PLB36564.1"/>
    </source>
</evidence>
<evidence type="ECO:0000256" key="4">
    <source>
        <dbReference type="ARBA" id="ARBA00023136"/>
    </source>
</evidence>
<evidence type="ECO:0000256" key="5">
    <source>
        <dbReference type="SAM" id="Phobius"/>
    </source>
</evidence>
<protein>
    <submittedName>
        <fullName evidence="6">Uncharacterized protein</fullName>
    </submittedName>
</protein>
<dbReference type="EMBL" id="KZ559150">
    <property type="protein sequence ID" value="PLB36564.1"/>
    <property type="molecule type" value="Genomic_DNA"/>
</dbReference>
<name>A0A2I2F7F9_ASPCN</name>
<organism evidence="6 7">
    <name type="scientific">Aspergillus candidus</name>
    <dbReference type="NCBI Taxonomy" id="41067"/>
    <lineage>
        <taxon>Eukaryota</taxon>
        <taxon>Fungi</taxon>
        <taxon>Dikarya</taxon>
        <taxon>Ascomycota</taxon>
        <taxon>Pezizomycotina</taxon>
        <taxon>Eurotiomycetes</taxon>
        <taxon>Eurotiomycetidae</taxon>
        <taxon>Eurotiales</taxon>
        <taxon>Aspergillaceae</taxon>
        <taxon>Aspergillus</taxon>
        <taxon>Aspergillus subgen. Circumdati</taxon>
    </lineage>
</organism>
<feature type="transmembrane region" description="Helical" evidence="5">
    <location>
        <begin position="224"/>
        <end position="243"/>
    </location>
</feature>
<keyword evidence="3 5" id="KW-1133">Transmembrane helix</keyword>
<dbReference type="OrthoDB" id="2107885at2759"/>
<feature type="transmembrane region" description="Helical" evidence="5">
    <location>
        <begin position="71"/>
        <end position="94"/>
    </location>
</feature>
<feature type="transmembrane region" description="Helical" evidence="5">
    <location>
        <begin position="153"/>
        <end position="176"/>
    </location>
</feature>
<reference evidence="6 7" key="1">
    <citation type="submission" date="2017-12" db="EMBL/GenBank/DDBJ databases">
        <authorList>
            <consortium name="DOE Joint Genome Institute"/>
            <person name="Haridas S."/>
            <person name="Kjaerbolling I."/>
            <person name="Vesth T.C."/>
            <person name="Frisvad J.C."/>
            <person name="Nybo J.L."/>
            <person name="Theobald S."/>
            <person name="Kuo A."/>
            <person name="Bowyer P."/>
            <person name="Matsuda Y."/>
            <person name="Mondo S."/>
            <person name="Lyhne E.K."/>
            <person name="Kogle M.E."/>
            <person name="Clum A."/>
            <person name="Lipzen A."/>
            <person name="Salamov A."/>
            <person name="Ngan C.Y."/>
            <person name="Daum C."/>
            <person name="Chiniquy J."/>
            <person name="Barry K."/>
            <person name="LaButti K."/>
            <person name="Simmons B.A."/>
            <person name="Magnuson J.K."/>
            <person name="Mortensen U.H."/>
            <person name="Larsen T.O."/>
            <person name="Grigoriev I.V."/>
            <person name="Baker S.E."/>
            <person name="Andersen M.R."/>
            <person name="Nordberg H.P."/>
            <person name="Cantor M.N."/>
            <person name="Hua S.X."/>
        </authorList>
    </citation>
    <scope>NUCLEOTIDE SEQUENCE [LARGE SCALE GENOMIC DNA]</scope>
    <source>
        <strain evidence="6 7">CBS 102.13</strain>
    </source>
</reference>
<evidence type="ECO:0000256" key="2">
    <source>
        <dbReference type="ARBA" id="ARBA00022692"/>
    </source>
</evidence>
<accession>A0A2I2F7F9</accession>
<dbReference type="Pfam" id="PF07264">
    <property type="entry name" value="EI24"/>
    <property type="match status" value="1"/>
</dbReference>
<feature type="transmembrane region" description="Helical" evidence="5">
    <location>
        <begin position="12"/>
        <end position="32"/>
    </location>
</feature>
<sequence>MVKLSNSPRAAWLYPFRGVYYFATHRFLWPLFKTRLIPIIFLSIFIYALLFIFAYLPQVAFLAIFQGRSAWINGLVLVLGEGSAIVAILFEAFFVDETLVDIFDAVLVSEGYGDLVTTSRVLYPQGEDVVKRLGKPLHSAVYAPFSLRQIVEFVVLLPLNFIPVVGVPLFLVLTGYRAGPFHHWRYFQLLDLSKQQRKERIRERQLQYTGFGTVSLILQLVPPLSMFFLMSTAVGSALWAAGIENKRDALNRQPEDVEDFHDDGDENDAVV</sequence>
<gene>
    <name evidence="6" type="ORF">BDW47DRAFT_108432</name>
</gene>
<feature type="transmembrane region" description="Helical" evidence="5">
    <location>
        <begin position="39"/>
        <end position="65"/>
    </location>
</feature>
<comment type="subcellular location">
    <subcellularLocation>
        <location evidence="1">Membrane</location>
        <topology evidence="1">Multi-pass membrane protein</topology>
    </subcellularLocation>
</comment>
<dbReference type="RefSeq" id="XP_024670576.1">
    <property type="nucleotide sequence ID" value="XM_024813230.1"/>
</dbReference>
<keyword evidence="7" id="KW-1185">Reference proteome</keyword>
<dbReference type="GO" id="GO:0005619">
    <property type="term" value="C:ascospore wall"/>
    <property type="evidence" value="ECO:0007669"/>
    <property type="project" value="TreeGrafter"/>
</dbReference>
<evidence type="ECO:0000256" key="3">
    <source>
        <dbReference type="ARBA" id="ARBA00022989"/>
    </source>
</evidence>
<dbReference type="AlphaFoldDB" id="A0A2I2F7F9"/>
<dbReference type="STRING" id="41067.A0A2I2F7F9"/>
<proteinExistence type="predicted"/>
<dbReference type="InterPro" id="IPR059112">
    <property type="entry name" value="CysZ/EI24"/>
</dbReference>
<dbReference type="Proteomes" id="UP000234585">
    <property type="component" value="Unassembled WGS sequence"/>
</dbReference>
<evidence type="ECO:0000256" key="1">
    <source>
        <dbReference type="ARBA" id="ARBA00004141"/>
    </source>
</evidence>
<keyword evidence="4 5" id="KW-0472">Membrane</keyword>
<dbReference type="PANTHER" id="PTHR34292">
    <property type="entry name" value="OUTER SPORE WALL PROTEIN LDS1"/>
    <property type="match status" value="1"/>
</dbReference>
<evidence type="ECO:0000313" key="7">
    <source>
        <dbReference type="Proteomes" id="UP000234585"/>
    </source>
</evidence>
<dbReference type="PANTHER" id="PTHR34292:SF1">
    <property type="entry name" value="OUTER SPORE WALL PROTEIN RRT8"/>
    <property type="match status" value="1"/>
</dbReference>
<dbReference type="InterPro" id="IPR052786">
    <property type="entry name" value="Spore_wall_assembly"/>
</dbReference>
<dbReference type="GeneID" id="36520390"/>
<dbReference type="GO" id="GO:0005628">
    <property type="term" value="C:prospore membrane"/>
    <property type="evidence" value="ECO:0007669"/>
    <property type="project" value="TreeGrafter"/>
</dbReference>
<keyword evidence="2 5" id="KW-0812">Transmembrane</keyword>